<dbReference type="InterPro" id="IPR011010">
    <property type="entry name" value="DNA_brk_join_enz"/>
</dbReference>
<evidence type="ECO:0000313" key="4">
    <source>
        <dbReference type="Proteomes" id="UP000076532"/>
    </source>
</evidence>
<evidence type="ECO:0000313" key="3">
    <source>
        <dbReference type="EMBL" id="KZP32823.1"/>
    </source>
</evidence>
<dbReference type="EMBL" id="KV417484">
    <property type="protein sequence ID" value="KZP32823.1"/>
    <property type="molecule type" value="Genomic_DNA"/>
</dbReference>
<dbReference type="Gene3D" id="1.10.443.10">
    <property type="entry name" value="Intergrase catalytic core"/>
    <property type="match status" value="1"/>
</dbReference>
<evidence type="ECO:0008006" key="5">
    <source>
        <dbReference type="Google" id="ProtNLM"/>
    </source>
</evidence>
<keyword evidence="4" id="KW-1185">Reference proteome</keyword>
<dbReference type="OrthoDB" id="164951at2759"/>
<dbReference type="GO" id="GO:0006310">
    <property type="term" value="P:DNA recombination"/>
    <property type="evidence" value="ECO:0007669"/>
    <property type="project" value="UniProtKB-KW"/>
</dbReference>
<reference evidence="3 4" key="1">
    <citation type="journal article" date="2016" name="Mol. Biol. Evol.">
        <title>Comparative Genomics of Early-Diverging Mushroom-Forming Fungi Provides Insights into the Origins of Lignocellulose Decay Capabilities.</title>
        <authorList>
            <person name="Nagy L.G."/>
            <person name="Riley R."/>
            <person name="Tritt A."/>
            <person name="Adam C."/>
            <person name="Daum C."/>
            <person name="Floudas D."/>
            <person name="Sun H."/>
            <person name="Yadav J.S."/>
            <person name="Pangilinan J."/>
            <person name="Larsson K.H."/>
            <person name="Matsuura K."/>
            <person name="Barry K."/>
            <person name="Labutti K."/>
            <person name="Kuo R."/>
            <person name="Ohm R.A."/>
            <person name="Bhattacharya S.S."/>
            <person name="Shirouzu T."/>
            <person name="Yoshinaga Y."/>
            <person name="Martin F.M."/>
            <person name="Grigoriev I.V."/>
            <person name="Hibbett D.S."/>
        </authorList>
    </citation>
    <scope>NUCLEOTIDE SEQUENCE [LARGE SCALE GENOMIC DNA]</scope>
    <source>
        <strain evidence="3 4">CBS 109695</strain>
    </source>
</reference>
<dbReference type="SUPFAM" id="SSF56349">
    <property type="entry name" value="DNA breaking-rejoining enzymes"/>
    <property type="match status" value="1"/>
</dbReference>
<dbReference type="AlphaFoldDB" id="A0A166VKG8"/>
<proteinExistence type="predicted"/>
<protein>
    <recommendedName>
        <fullName evidence="5">DNA breaking-rejoining enzyme</fullName>
    </recommendedName>
</protein>
<feature type="region of interest" description="Disordered" evidence="2">
    <location>
        <begin position="1"/>
        <end position="44"/>
    </location>
</feature>
<sequence>MPKSASTASVATQRKKKCGKSPVSMGELQQACRQSKKKHRMAGSTSTRYDDYVNAAREFLKVLCTGQEAGLSVDASEDDINPTLLALAFDDTPSRYSATALEMYITHKCISQGCKESTATGIHAAFAKLWDDRGDQYRGSYKYNQETDTVTGNPARSGVVQDLLKTVKNRDKAAGNVRNHAEAMSAEEMKKLMDWSESNSVTGEPANLAFRDAQDLVETSKHYLMRAFATSGFTLWTRNFELCNLQAKHIHLGLTGPGPYNLPFHRIDLLNRKGWTRDGNDGDLRGHHYRIYEQKDTPELDMFTHLPFWLTILERHVLHQELQPEDYIFPHISTNGIADPTRPLTIDTVQRWLTEFSYAAGLKVRYTTHCFRRGGAQYRFMFAPIGKRWSLMVIRWWGGWSEGESNSTLMRYLLDELGKYEGDHSDALCPIQNHPEESFVGERVLLAPATALEQREATAAVNRKIDLLESRLIHAFTAIASPSIPPASCQLITPSSTLHVPSTMHISSTLHVSSSMLPCPQTPPHSSSLIPSRACSKSPPKTLPMHNIKIPDLPKGDWMAAISQWEAPDAKDLAAMGGVCLRDWPRGWYTGCNKQVYAAKRGQRELITKGFIEYVFLSICMINTHSYVTFSSCNRDAARFEAAFSTKSIRQLLVELRATGKFSAQRNSKNRSVQDI</sequence>
<name>A0A166VKG8_9AGAM</name>
<dbReference type="Proteomes" id="UP000076532">
    <property type="component" value="Unassembled WGS sequence"/>
</dbReference>
<dbReference type="InterPro" id="IPR013762">
    <property type="entry name" value="Integrase-like_cat_sf"/>
</dbReference>
<accession>A0A166VKG8</accession>
<dbReference type="STRING" id="436010.A0A166VKG8"/>
<organism evidence="3 4">
    <name type="scientific">Athelia psychrophila</name>
    <dbReference type="NCBI Taxonomy" id="1759441"/>
    <lineage>
        <taxon>Eukaryota</taxon>
        <taxon>Fungi</taxon>
        <taxon>Dikarya</taxon>
        <taxon>Basidiomycota</taxon>
        <taxon>Agaricomycotina</taxon>
        <taxon>Agaricomycetes</taxon>
        <taxon>Agaricomycetidae</taxon>
        <taxon>Atheliales</taxon>
        <taxon>Atheliaceae</taxon>
        <taxon>Athelia</taxon>
    </lineage>
</organism>
<evidence type="ECO:0000256" key="1">
    <source>
        <dbReference type="ARBA" id="ARBA00023172"/>
    </source>
</evidence>
<keyword evidence="1" id="KW-0233">DNA recombination</keyword>
<evidence type="ECO:0000256" key="2">
    <source>
        <dbReference type="SAM" id="MobiDB-lite"/>
    </source>
</evidence>
<dbReference type="GO" id="GO:0003677">
    <property type="term" value="F:DNA binding"/>
    <property type="evidence" value="ECO:0007669"/>
    <property type="project" value="InterPro"/>
</dbReference>
<gene>
    <name evidence="3" type="ORF">FIBSPDRAFT_1012805</name>
</gene>
<dbReference type="GO" id="GO:0015074">
    <property type="term" value="P:DNA integration"/>
    <property type="evidence" value="ECO:0007669"/>
    <property type="project" value="InterPro"/>
</dbReference>
<feature type="compositionally biased region" description="Polar residues" evidence="2">
    <location>
        <begin position="1"/>
        <end position="12"/>
    </location>
</feature>